<dbReference type="GO" id="GO:0050906">
    <property type="term" value="P:detection of stimulus involved in sensory perception"/>
    <property type="evidence" value="ECO:0007669"/>
    <property type="project" value="UniProtKB-ARBA"/>
</dbReference>
<evidence type="ECO:0000313" key="13">
    <source>
        <dbReference type="Proteomes" id="UP000030765"/>
    </source>
</evidence>
<keyword evidence="5 9" id="KW-1133">Transmembrane helix</keyword>
<reference evidence="12" key="2">
    <citation type="submission" date="2020-05" db="UniProtKB">
        <authorList>
            <consortium name="EnsemblMetazoa"/>
        </authorList>
    </citation>
    <scope>IDENTIFICATION</scope>
</reference>
<keyword evidence="4 9" id="KW-0812">Transmembrane</keyword>
<comment type="similarity">
    <text evidence="2">Belongs to the glutamate-gated ion channel (TC 1.A.10.1) family.</text>
</comment>
<dbReference type="GO" id="GO:0015276">
    <property type="term" value="F:ligand-gated monoatomic ion channel activity"/>
    <property type="evidence" value="ECO:0007669"/>
    <property type="project" value="InterPro"/>
</dbReference>
<sequence length="644" mass="72378">MALLQSIAFQKSLQRFLAHLLAVYYTEYRSVCIVRTPSEDIHQVGELPLLLPQFNLVLESVDSDGMDDGMHQSRLLLQQAIDVASCGGFVVTGDALFPLLERFYDAHTGAIVQPDDKRLIGVIANLDEAKVREAFLANDILESLVNVLLVVPNEPAGTARVHTTHLRKAFPIGTTIELVQIGDELVLIGNDTTKPFPAIPEWDYFPDKLSNMEGRRVRVATLYYPPCTTWAEVPLGEGNAMDMDDTSHALQVDGFELILTLEFCRRHNCTLEFVLGTDWGNVLKNGTTTGLIGDMAQQRADLVLAAIYEWHSWWQLLSITTPIGISSVTCLVPRPHLLPFWQTPFLSFPPSLWLMVGVAFVVGILATFVTDLCRHRLTRNGATGESPSNHLLLDAFFFMFSLYVEQSARLRNDLVTAVILLATLLFGGFMIGNSYAGSLASIMTLPRYEKSIDTAADFVARNMRWTGGSFAWMTSLNDATDPAVVRMRDSFEVHDDETRAQMPFTDDRMGFIFERFQHGNFGFGTRIDLNASRRLQSLTEVLFREYTGGYCSRVWPLRSAYDRFILELHQSGIFHYLELTSVIRLFGLVMQRNIANARVHEADGEPIKLSMDHFLGVFFILFFGLGLATVAFVAENIAKKWQRH</sequence>
<organism evidence="11">
    <name type="scientific">Anopheles sinensis</name>
    <name type="common">Mosquito</name>
    <dbReference type="NCBI Taxonomy" id="74873"/>
    <lineage>
        <taxon>Eukaryota</taxon>
        <taxon>Metazoa</taxon>
        <taxon>Ecdysozoa</taxon>
        <taxon>Arthropoda</taxon>
        <taxon>Hexapoda</taxon>
        <taxon>Insecta</taxon>
        <taxon>Pterygota</taxon>
        <taxon>Neoptera</taxon>
        <taxon>Endopterygota</taxon>
        <taxon>Diptera</taxon>
        <taxon>Nematocera</taxon>
        <taxon>Culicoidea</taxon>
        <taxon>Culicidae</taxon>
        <taxon>Anophelinae</taxon>
        <taxon>Anopheles</taxon>
    </lineage>
</organism>
<evidence type="ECO:0000256" key="2">
    <source>
        <dbReference type="ARBA" id="ARBA00008685"/>
    </source>
</evidence>
<proteinExistence type="inferred from homology"/>
<feature type="transmembrane region" description="Helical" evidence="9">
    <location>
        <begin position="614"/>
        <end position="634"/>
    </location>
</feature>
<comment type="subcellular location">
    <subcellularLocation>
        <location evidence="1">Cell membrane</location>
        <topology evidence="1">Multi-pass membrane protein</topology>
    </subcellularLocation>
</comment>
<keyword evidence="7" id="KW-0675">Receptor</keyword>
<name>A0A084VA41_ANOSI</name>
<dbReference type="AlphaFoldDB" id="A0A084VA41"/>
<dbReference type="GO" id="GO:0005886">
    <property type="term" value="C:plasma membrane"/>
    <property type="evidence" value="ECO:0007669"/>
    <property type="project" value="UniProtKB-SubCell"/>
</dbReference>
<dbReference type="OrthoDB" id="8182981at2759"/>
<evidence type="ECO:0000256" key="1">
    <source>
        <dbReference type="ARBA" id="ARBA00004651"/>
    </source>
</evidence>
<evidence type="ECO:0000313" key="11">
    <source>
        <dbReference type="EMBL" id="KFB34835.1"/>
    </source>
</evidence>
<keyword evidence="6 9" id="KW-0472">Membrane</keyword>
<evidence type="ECO:0000256" key="5">
    <source>
        <dbReference type="ARBA" id="ARBA00022989"/>
    </source>
</evidence>
<evidence type="ECO:0000256" key="9">
    <source>
        <dbReference type="SAM" id="Phobius"/>
    </source>
</evidence>
<evidence type="ECO:0000256" key="8">
    <source>
        <dbReference type="ARBA" id="ARBA00023180"/>
    </source>
</evidence>
<evidence type="ECO:0000256" key="7">
    <source>
        <dbReference type="ARBA" id="ARBA00023170"/>
    </source>
</evidence>
<dbReference type="Pfam" id="PF00060">
    <property type="entry name" value="Lig_chan"/>
    <property type="match status" value="1"/>
</dbReference>
<accession>A0A084VA41</accession>
<gene>
    <name evidence="11" type="ORF">ZHAS_00000329</name>
</gene>
<reference evidence="11 13" key="1">
    <citation type="journal article" date="2014" name="BMC Genomics">
        <title>Genome sequence of Anopheles sinensis provides insight into genetics basis of mosquito competence for malaria parasites.</title>
        <authorList>
            <person name="Zhou D."/>
            <person name="Zhang D."/>
            <person name="Ding G."/>
            <person name="Shi L."/>
            <person name="Hou Q."/>
            <person name="Ye Y."/>
            <person name="Xu Y."/>
            <person name="Zhou H."/>
            <person name="Xiong C."/>
            <person name="Li S."/>
            <person name="Yu J."/>
            <person name="Hong S."/>
            <person name="Yu X."/>
            <person name="Zou P."/>
            <person name="Chen C."/>
            <person name="Chang X."/>
            <person name="Wang W."/>
            <person name="Lv Y."/>
            <person name="Sun Y."/>
            <person name="Ma L."/>
            <person name="Shen B."/>
            <person name="Zhu C."/>
        </authorList>
    </citation>
    <scope>NUCLEOTIDE SEQUENCE [LARGE SCALE GENOMIC DNA]</scope>
</reference>
<dbReference type="EMBL" id="ATLV01001583">
    <property type="status" value="NOT_ANNOTATED_CDS"/>
    <property type="molecule type" value="Genomic_DNA"/>
</dbReference>
<feature type="domain" description="Ionotropic glutamate receptor C-terminal" evidence="10">
    <location>
        <begin position="351"/>
        <end position="625"/>
    </location>
</feature>
<dbReference type="EMBL" id="ATLV01001584">
    <property type="status" value="NOT_ANNOTATED_CDS"/>
    <property type="molecule type" value="Genomic_DNA"/>
</dbReference>
<dbReference type="EMBL" id="KE523980">
    <property type="protein sequence ID" value="KFB34835.1"/>
    <property type="molecule type" value="Genomic_DNA"/>
</dbReference>
<keyword evidence="3" id="KW-1003">Cell membrane</keyword>
<dbReference type="PANTHER" id="PTHR42643:SF40">
    <property type="entry name" value="IONOTROPIC RECEPTOR 41A-RELATED"/>
    <property type="match status" value="1"/>
</dbReference>
<keyword evidence="13" id="KW-1185">Reference proteome</keyword>
<dbReference type="EnsemblMetazoa" id="ASIC000329-RA">
    <property type="protein sequence ID" value="ASIC000329-PA"/>
    <property type="gene ID" value="ASIC000329"/>
</dbReference>
<evidence type="ECO:0000259" key="10">
    <source>
        <dbReference type="Pfam" id="PF00060"/>
    </source>
</evidence>
<dbReference type="Gene3D" id="3.40.190.10">
    <property type="entry name" value="Periplasmic binding protein-like II"/>
    <property type="match status" value="1"/>
</dbReference>
<feature type="transmembrane region" description="Helical" evidence="9">
    <location>
        <begin position="352"/>
        <end position="370"/>
    </location>
</feature>
<keyword evidence="8" id="KW-0325">Glycoprotein</keyword>
<dbReference type="Proteomes" id="UP000030765">
    <property type="component" value="Unassembled WGS sequence"/>
</dbReference>
<protein>
    <submittedName>
        <fullName evidence="11">AGAP012951-PA-like protein</fullName>
    </submittedName>
</protein>
<dbReference type="VEuPathDB" id="VectorBase:ASIS012018"/>
<dbReference type="OMA" id="MFSLYVE"/>
<dbReference type="InterPro" id="IPR001320">
    <property type="entry name" value="Iontro_rcpt_C"/>
</dbReference>
<dbReference type="SUPFAM" id="SSF53850">
    <property type="entry name" value="Periplasmic binding protein-like II"/>
    <property type="match status" value="1"/>
</dbReference>
<dbReference type="InterPro" id="IPR052192">
    <property type="entry name" value="Insect_Ionotropic_Sensory_Rcpt"/>
</dbReference>
<evidence type="ECO:0000256" key="3">
    <source>
        <dbReference type="ARBA" id="ARBA00022475"/>
    </source>
</evidence>
<evidence type="ECO:0000256" key="6">
    <source>
        <dbReference type="ARBA" id="ARBA00023136"/>
    </source>
</evidence>
<evidence type="ECO:0000313" key="12">
    <source>
        <dbReference type="EnsemblMetazoa" id="ASIC000329-PA"/>
    </source>
</evidence>
<dbReference type="STRING" id="74873.A0A084VA41"/>
<feature type="transmembrane region" description="Helical" evidence="9">
    <location>
        <begin position="414"/>
        <end position="436"/>
    </location>
</feature>
<dbReference type="Gene3D" id="1.10.287.70">
    <property type="match status" value="1"/>
</dbReference>
<dbReference type="PANTHER" id="PTHR42643">
    <property type="entry name" value="IONOTROPIC RECEPTOR 20A-RELATED"/>
    <property type="match status" value="1"/>
</dbReference>
<evidence type="ECO:0000256" key="4">
    <source>
        <dbReference type="ARBA" id="ARBA00022692"/>
    </source>
</evidence>
<dbReference type="VEuPathDB" id="VectorBase:ASIC000329"/>